<proteinExistence type="predicted"/>
<dbReference type="Proteomes" id="UP000623842">
    <property type="component" value="Unassembled WGS sequence"/>
</dbReference>
<accession>A0A919BEM7</accession>
<reference evidence="1" key="1">
    <citation type="journal article" date="2014" name="Int. J. Syst. Evol. Microbiol.">
        <title>Complete genome sequence of Corynebacterium casei LMG S-19264T (=DSM 44701T), isolated from a smear-ripened cheese.</title>
        <authorList>
            <consortium name="US DOE Joint Genome Institute (JGI-PGF)"/>
            <person name="Walter F."/>
            <person name="Albersmeier A."/>
            <person name="Kalinowski J."/>
            <person name="Ruckert C."/>
        </authorList>
    </citation>
    <scope>NUCLEOTIDE SEQUENCE</scope>
    <source>
        <strain evidence="1">KCTC 42731</strain>
    </source>
</reference>
<dbReference type="SUPFAM" id="SSF52833">
    <property type="entry name" value="Thioredoxin-like"/>
    <property type="match status" value="1"/>
</dbReference>
<dbReference type="PROSITE" id="PS51257">
    <property type="entry name" value="PROKAR_LIPOPROTEIN"/>
    <property type="match status" value="1"/>
</dbReference>
<sequence length="162" mass="18004">MPYKKLILSTILTITLLGCGSTPAPGPRFTLGQMESDTLFNNHQQFLNNYQSAQITQAEQALVESWPSDIEFNVYFGTWCHDSEREVPKLLKLLSYNKTLTISLIGLDYKKTEPNGGAKANGVQFTPTIIVTRAGKELGRIVEQPAVSLVSDIHQIIKKHSV</sequence>
<dbReference type="Pfam" id="PF14595">
    <property type="entry name" value="Thioredoxin_9"/>
    <property type="match status" value="1"/>
</dbReference>
<dbReference type="Gene3D" id="3.40.30.10">
    <property type="entry name" value="Glutaredoxin"/>
    <property type="match status" value="1"/>
</dbReference>
<gene>
    <name evidence="1" type="ORF">GCM10017161_08610</name>
</gene>
<dbReference type="AlphaFoldDB" id="A0A919BEM7"/>
<evidence type="ECO:0000313" key="2">
    <source>
        <dbReference type="Proteomes" id="UP000623842"/>
    </source>
</evidence>
<name>A0A919BEM7_9GAMM</name>
<comment type="caution">
    <text evidence="1">The sequence shown here is derived from an EMBL/GenBank/DDBJ whole genome shotgun (WGS) entry which is preliminary data.</text>
</comment>
<protein>
    <recommendedName>
        <fullName evidence="3">Thioredoxin</fullName>
    </recommendedName>
</protein>
<organism evidence="1 2">
    <name type="scientific">Thalassotalea marina</name>
    <dbReference type="NCBI Taxonomy" id="1673741"/>
    <lineage>
        <taxon>Bacteria</taxon>
        <taxon>Pseudomonadati</taxon>
        <taxon>Pseudomonadota</taxon>
        <taxon>Gammaproteobacteria</taxon>
        <taxon>Alteromonadales</taxon>
        <taxon>Colwelliaceae</taxon>
        <taxon>Thalassotalea</taxon>
    </lineage>
</organism>
<dbReference type="EMBL" id="BNCK01000002">
    <property type="protein sequence ID" value="GHF83593.1"/>
    <property type="molecule type" value="Genomic_DNA"/>
</dbReference>
<evidence type="ECO:0008006" key="3">
    <source>
        <dbReference type="Google" id="ProtNLM"/>
    </source>
</evidence>
<reference evidence="1" key="2">
    <citation type="submission" date="2020-09" db="EMBL/GenBank/DDBJ databases">
        <authorList>
            <person name="Sun Q."/>
            <person name="Kim S."/>
        </authorList>
    </citation>
    <scope>NUCLEOTIDE SEQUENCE</scope>
    <source>
        <strain evidence="1">KCTC 42731</strain>
    </source>
</reference>
<keyword evidence="2" id="KW-1185">Reference proteome</keyword>
<dbReference type="InterPro" id="IPR036249">
    <property type="entry name" value="Thioredoxin-like_sf"/>
</dbReference>
<evidence type="ECO:0000313" key="1">
    <source>
        <dbReference type="EMBL" id="GHF83593.1"/>
    </source>
</evidence>